<protein>
    <submittedName>
        <fullName evidence="7">BamA/TamA family outer membrane protein</fullName>
    </submittedName>
</protein>
<proteinExistence type="predicted"/>
<evidence type="ECO:0000256" key="2">
    <source>
        <dbReference type="ARBA" id="ARBA00022452"/>
    </source>
</evidence>
<dbReference type="Proteomes" id="UP001484239">
    <property type="component" value="Unassembled WGS sequence"/>
</dbReference>
<name>A0ABU9E9W5_9BACT</name>
<dbReference type="EMBL" id="JBBHLI010000003">
    <property type="protein sequence ID" value="MEK9500918.1"/>
    <property type="molecule type" value="Genomic_DNA"/>
</dbReference>
<dbReference type="InterPro" id="IPR039910">
    <property type="entry name" value="D15-like"/>
</dbReference>
<feature type="domain" description="POTRA" evidence="6">
    <location>
        <begin position="21"/>
        <end position="111"/>
    </location>
</feature>
<evidence type="ECO:0000256" key="3">
    <source>
        <dbReference type="ARBA" id="ARBA00022692"/>
    </source>
</evidence>
<dbReference type="InterPro" id="IPR000184">
    <property type="entry name" value="Bac_surfAg_D15"/>
</dbReference>
<dbReference type="Gene3D" id="2.40.160.50">
    <property type="entry name" value="membrane protein fhac: a member of the omp85/tpsb transporter family"/>
    <property type="match status" value="1"/>
</dbReference>
<evidence type="ECO:0000256" key="1">
    <source>
        <dbReference type="ARBA" id="ARBA00004370"/>
    </source>
</evidence>
<feature type="domain" description="POTRA" evidence="6">
    <location>
        <begin position="115"/>
        <end position="189"/>
    </location>
</feature>
<accession>A0ABU9E9W5</accession>
<keyword evidence="8" id="KW-1185">Reference proteome</keyword>
<dbReference type="PANTHER" id="PTHR12815:SF18">
    <property type="entry name" value="SORTING AND ASSEMBLY MACHINERY COMPONENT 50 HOMOLOG"/>
    <property type="match status" value="1"/>
</dbReference>
<reference evidence="7 8" key="1">
    <citation type="submission" date="2024-02" db="EMBL/GenBank/DDBJ databases">
        <title>A novel Gemmatimonadota bacterium.</title>
        <authorList>
            <person name="Du Z.-J."/>
            <person name="Ye Y.-Q."/>
        </authorList>
    </citation>
    <scope>NUCLEOTIDE SEQUENCE [LARGE SCALE GENOMIC DNA]</scope>
    <source>
        <strain evidence="7 8">DH-20</strain>
    </source>
</reference>
<sequence>MGTLVLSAPLEGQTDRPELLHVQFDGNAAFPDDSLRRAIVNRPTDCRLFSWICAVGIDLKDRSYLQPRELDRDALRLQVYYMERGYRETQVDTSLVQSDGGVVLAFDIDEGRPVTIDSVEVFSFDEIPDSSVFRNLPIARGDPLSALLLEATRDTLQTRLRDTGFAFADVLVNYDIPRGSYTAQVMFDVATGPRSRFGPITVRGNRELDSLAVRRMLPFREGQLYQAHQVVEGQRNLYGLELIQSAQVRPVLTAGDTVVPVEVVVSEGQVHRVRGGFGWNQTECLSGEARWTSRNFMGGARRLTLRARLSNILADALAATACSEVGTGVFADLNWQLAGELFQPFVFSSRNSFSASAFVERQSLNPVFVRRAVGLDLAFSRSLGRGLVATAAFRPSLTELDAADLFFCTSFAACLPTDIEVFDGANLLSPVALNFTQDRRNSLLNPSSGFAWILDLEHARGYTGSDFGYDRALAEGSVYRPVGGWVLAGRLRGGIVGRGRFGDVDEDRLQVVHPQKRFFSGGANSVRGFAENRLGPRVLTTDVQTLLGYARPDDAGPVCTPESVMDRTCDPDGMPDDAFGSQPIGGTVLLEVNAELRFPVVSALQGVAFVDVGQVWAGRPEVRLDDLEFTPGFGVRYLSPIGPVRVDVAYRFRGAELLPVATEGLRPWEEGEPEALRLTVPWANGETRTLDWVATDEVNFLTSGARVGGGRDFWSRLQLHISIGQAF</sequence>
<dbReference type="PANTHER" id="PTHR12815">
    <property type="entry name" value="SORTING AND ASSEMBLY MACHINERY SAMM50 PROTEIN FAMILY MEMBER"/>
    <property type="match status" value="1"/>
</dbReference>
<evidence type="ECO:0000313" key="8">
    <source>
        <dbReference type="Proteomes" id="UP001484239"/>
    </source>
</evidence>
<comment type="subcellular location">
    <subcellularLocation>
        <location evidence="1">Membrane</location>
    </subcellularLocation>
</comment>
<keyword evidence="4" id="KW-0472">Membrane</keyword>
<dbReference type="Pfam" id="PF01103">
    <property type="entry name" value="Omp85"/>
    <property type="match status" value="1"/>
</dbReference>
<evidence type="ECO:0000256" key="4">
    <source>
        <dbReference type="ARBA" id="ARBA00023136"/>
    </source>
</evidence>
<comment type="caution">
    <text evidence="7">The sequence shown here is derived from an EMBL/GenBank/DDBJ whole genome shotgun (WGS) entry which is preliminary data.</text>
</comment>
<dbReference type="Pfam" id="PF07244">
    <property type="entry name" value="POTRA"/>
    <property type="match status" value="2"/>
</dbReference>
<keyword evidence="2" id="KW-1134">Transmembrane beta strand</keyword>
<keyword evidence="3" id="KW-0812">Transmembrane</keyword>
<dbReference type="Gene3D" id="3.10.20.310">
    <property type="entry name" value="membrane protein fhac"/>
    <property type="match status" value="3"/>
</dbReference>
<organism evidence="7 8">
    <name type="scientific">Gaopeijia maritima</name>
    <dbReference type="NCBI Taxonomy" id="3119007"/>
    <lineage>
        <taxon>Bacteria</taxon>
        <taxon>Pseudomonadati</taxon>
        <taxon>Gemmatimonadota</taxon>
        <taxon>Longimicrobiia</taxon>
        <taxon>Gaopeijiales</taxon>
        <taxon>Gaopeijiaceae</taxon>
        <taxon>Gaopeijia</taxon>
    </lineage>
</organism>
<feature type="domain" description="Bacterial surface antigen (D15)" evidence="5">
    <location>
        <begin position="295"/>
        <end position="652"/>
    </location>
</feature>
<evidence type="ECO:0000313" key="7">
    <source>
        <dbReference type="EMBL" id="MEK9500918.1"/>
    </source>
</evidence>
<evidence type="ECO:0000259" key="6">
    <source>
        <dbReference type="Pfam" id="PF07244"/>
    </source>
</evidence>
<dbReference type="InterPro" id="IPR010827">
    <property type="entry name" value="BamA/TamA_POTRA"/>
</dbReference>
<gene>
    <name evidence="7" type="ORF">WI372_08020</name>
</gene>
<evidence type="ECO:0000259" key="5">
    <source>
        <dbReference type="Pfam" id="PF01103"/>
    </source>
</evidence>